<sequence>MTLPLTPTASGSSHSAHQATQGANLDKELPSTPKKTQTVTPKTPSPGKGKKHHTIEVRIPTPISSTLEAGKRSVLKSEQPSQQEERDDQDGKSSLNPQSSSFEPKAHPDTFVAKLQNLSIKDARRQSAHDYAASPSASHKEDARSQHNAVSTFETPRRMVQGKNYGVTPNLTYTPYTPSTSHSAGLPVTPVIPLHASPDQSDAREFPSKERQSAFSSGLPEEQSADDVGRYLLIQGIPQDTSESRIVDLIQSICSFKALIVKHNKTTGYVMVAFYDTREAIKLYETFRTSTVSFARGKPAIQLHCLKVDQSVLLAAIGHGTESAKITNDSEPVIKITITGGVGINRSNIHDTMLHFGPLKRLDAIGHEGRMFILEYFDTRDATKAIAALDGQTADKALISVSYVRQNNWLHPTATTGSSYTLGSASYAPGKLGPSRSSDFRHSGSTASSDVFGPTTSIDSASTPLHTPRTSAFGRVRSDGEVFMSRKPSSIYSSASQSRNTSGYSTPLSWDRGSGYEAPQHMLALGRRLHEPGTIQGLINNADIEARARQGQGLGGHYNPHDKKAIPAPNRVFPERILSGLDSRTTVMVKDVPNKLSREELVTILEEVVPGDYDFVYLRFDFKNCCNVGYAFVNFCSVGALYKFIQEKVGRKWNMFSSEKVLQVSYADIQSVLSVNTSPPADNDDRGKAALINKFKNSAVMGVIEPWRPQIFYTSGRMKGQPEPFPQSDNLAIRERSAAAQLAGYSNASSYSNGYDDQFYDYPAPLGSTYEI</sequence>
<feature type="compositionally biased region" description="Polar residues" evidence="3">
    <location>
        <begin position="92"/>
        <end position="102"/>
    </location>
</feature>
<feature type="compositionally biased region" description="Basic and acidic residues" evidence="3">
    <location>
        <begin position="201"/>
        <end position="212"/>
    </location>
</feature>
<evidence type="ECO:0000256" key="2">
    <source>
        <dbReference type="PROSITE-ProRule" id="PRU00176"/>
    </source>
</evidence>
<feature type="compositionally biased region" description="Polar residues" evidence="3">
    <location>
        <begin position="487"/>
        <end position="508"/>
    </location>
</feature>
<dbReference type="PROSITE" id="PS50102">
    <property type="entry name" value="RRM"/>
    <property type="match status" value="1"/>
</dbReference>
<evidence type="ECO:0000313" key="5">
    <source>
        <dbReference type="EMBL" id="OBR86081.1"/>
    </source>
</evidence>
<dbReference type="OrthoDB" id="417481at2759"/>
<proteinExistence type="predicted"/>
<dbReference type="GO" id="GO:0003723">
    <property type="term" value="F:RNA binding"/>
    <property type="evidence" value="ECO:0007669"/>
    <property type="project" value="UniProtKB-UniRule"/>
</dbReference>
<dbReference type="Pfam" id="PF04059">
    <property type="entry name" value="RRM_2"/>
    <property type="match status" value="1"/>
</dbReference>
<name>A0A1A6A7P8_9TREE</name>
<dbReference type="EMBL" id="KI894030">
    <property type="protein sequence ID" value="OBR86081.1"/>
    <property type="molecule type" value="Genomic_DNA"/>
</dbReference>
<reference evidence="5" key="1">
    <citation type="submission" date="2013-07" db="EMBL/GenBank/DDBJ databases">
        <title>The Genome Sequence of Cryptococcus dejecticola CBS10117.</title>
        <authorList>
            <consortium name="The Broad Institute Genome Sequencing Platform"/>
            <person name="Cuomo C."/>
            <person name="Litvintseva A."/>
            <person name="Chen Y."/>
            <person name="Heitman J."/>
            <person name="Sun S."/>
            <person name="Springer D."/>
            <person name="Dromer F."/>
            <person name="Young S.K."/>
            <person name="Zeng Q."/>
            <person name="Gargeya S."/>
            <person name="Fitzgerald M."/>
            <person name="Abouelleil A."/>
            <person name="Alvarado L."/>
            <person name="Berlin A.M."/>
            <person name="Chapman S.B."/>
            <person name="Dewar J."/>
            <person name="Goldberg J."/>
            <person name="Griggs A."/>
            <person name="Gujja S."/>
            <person name="Hansen M."/>
            <person name="Howarth C."/>
            <person name="Imamovic A."/>
            <person name="Larimer J."/>
            <person name="McCowan C."/>
            <person name="Murphy C."/>
            <person name="Pearson M."/>
            <person name="Priest M."/>
            <person name="Roberts A."/>
            <person name="Saif S."/>
            <person name="Shea T."/>
            <person name="Sykes S."/>
            <person name="Wortman J."/>
            <person name="Nusbaum C."/>
            <person name="Birren B."/>
        </authorList>
    </citation>
    <scope>NUCLEOTIDE SEQUENCE [LARGE SCALE GENOMIC DNA]</scope>
    <source>
        <strain evidence="5">CBS 10117</strain>
    </source>
</reference>
<feature type="region of interest" description="Disordered" evidence="3">
    <location>
        <begin position="431"/>
        <end position="509"/>
    </location>
</feature>
<protein>
    <recommendedName>
        <fullName evidence="4">RRM domain-containing protein</fullName>
    </recommendedName>
</protein>
<feature type="domain" description="RRM" evidence="4">
    <location>
        <begin position="585"/>
        <end position="669"/>
    </location>
</feature>
<dbReference type="SUPFAM" id="SSF54928">
    <property type="entry name" value="RNA-binding domain, RBD"/>
    <property type="match status" value="2"/>
</dbReference>
<dbReference type="STRING" id="1296121.A0A1A6A7P8"/>
<gene>
    <name evidence="5" type="ORF">I303_03799</name>
</gene>
<dbReference type="InterPro" id="IPR007201">
    <property type="entry name" value="Mei2-like_Rrm_C"/>
</dbReference>
<feature type="region of interest" description="Disordered" evidence="3">
    <location>
        <begin position="194"/>
        <end position="223"/>
    </location>
</feature>
<keyword evidence="1 2" id="KW-0694">RNA-binding</keyword>
<dbReference type="PANTHER" id="PTHR23189">
    <property type="entry name" value="RNA RECOGNITION MOTIF-CONTAINING"/>
    <property type="match status" value="1"/>
</dbReference>
<evidence type="ECO:0000259" key="4">
    <source>
        <dbReference type="PROSITE" id="PS50102"/>
    </source>
</evidence>
<feature type="region of interest" description="Disordered" evidence="3">
    <location>
        <begin position="1"/>
        <end position="155"/>
    </location>
</feature>
<evidence type="ECO:0000256" key="1">
    <source>
        <dbReference type="ARBA" id="ARBA00022884"/>
    </source>
</evidence>
<dbReference type="InterPro" id="IPR035979">
    <property type="entry name" value="RBD_domain_sf"/>
</dbReference>
<feature type="compositionally biased region" description="Polar residues" evidence="3">
    <location>
        <begin position="1"/>
        <end position="23"/>
    </location>
</feature>
<evidence type="ECO:0000256" key="3">
    <source>
        <dbReference type="SAM" id="MobiDB-lite"/>
    </source>
</evidence>
<feature type="compositionally biased region" description="Polar residues" evidence="3">
    <location>
        <begin position="443"/>
        <end position="470"/>
    </location>
</feature>
<feature type="compositionally biased region" description="Low complexity" evidence="3">
    <location>
        <begin position="30"/>
        <end position="47"/>
    </location>
</feature>
<dbReference type="AlphaFoldDB" id="A0A1A6A7P8"/>
<dbReference type="InterPro" id="IPR000504">
    <property type="entry name" value="RRM_dom"/>
</dbReference>
<accession>A0A1A6A7P8</accession>
<dbReference type="VEuPathDB" id="FungiDB:I303_03799"/>
<organism evidence="5">
    <name type="scientific">Kwoniella dejecticola CBS 10117</name>
    <dbReference type="NCBI Taxonomy" id="1296121"/>
    <lineage>
        <taxon>Eukaryota</taxon>
        <taxon>Fungi</taxon>
        <taxon>Dikarya</taxon>
        <taxon>Basidiomycota</taxon>
        <taxon>Agaricomycotina</taxon>
        <taxon>Tremellomycetes</taxon>
        <taxon>Tremellales</taxon>
        <taxon>Cryptococcaceae</taxon>
        <taxon>Kwoniella</taxon>
    </lineage>
</organism>